<evidence type="ECO:0000313" key="4">
    <source>
        <dbReference type="Proteomes" id="UP001206483"/>
    </source>
</evidence>
<organism evidence="3 4">
    <name type="scientific">Kitasatospora paracochleata</name>
    <dbReference type="NCBI Taxonomy" id="58354"/>
    <lineage>
        <taxon>Bacteria</taxon>
        <taxon>Bacillati</taxon>
        <taxon>Actinomycetota</taxon>
        <taxon>Actinomycetes</taxon>
        <taxon>Kitasatosporales</taxon>
        <taxon>Streptomycetaceae</taxon>
        <taxon>Kitasatospora</taxon>
    </lineage>
</organism>
<dbReference type="RefSeq" id="WP_253799723.1">
    <property type="nucleotide sequence ID" value="NZ_JAMZDX010000004.1"/>
</dbReference>
<keyword evidence="1" id="KW-0812">Transmembrane</keyword>
<protein>
    <submittedName>
        <fullName evidence="3">Membrane protease YdiL (CAAX protease family)</fullName>
    </submittedName>
</protein>
<keyword evidence="1" id="KW-1133">Transmembrane helix</keyword>
<comment type="caution">
    <text evidence="3">The sequence shown here is derived from an EMBL/GenBank/DDBJ whole genome shotgun (WGS) entry which is preliminary data.</text>
</comment>
<evidence type="ECO:0000313" key="3">
    <source>
        <dbReference type="EMBL" id="MCP2311081.1"/>
    </source>
</evidence>
<feature type="transmembrane region" description="Helical" evidence="1">
    <location>
        <begin position="191"/>
        <end position="210"/>
    </location>
</feature>
<evidence type="ECO:0000259" key="2">
    <source>
        <dbReference type="Pfam" id="PF02517"/>
    </source>
</evidence>
<feature type="transmembrane region" description="Helical" evidence="1">
    <location>
        <begin position="52"/>
        <end position="75"/>
    </location>
</feature>
<keyword evidence="3" id="KW-0378">Hydrolase</keyword>
<accession>A0ABT1J2W9</accession>
<dbReference type="GO" id="GO:0008233">
    <property type="term" value="F:peptidase activity"/>
    <property type="evidence" value="ECO:0007669"/>
    <property type="project" value="UniProtKB-KW"/>
</dbReference>
<dbReference type="InterPro" id="IPR003675">
    <property type="entry name" value="Rce1/LyrA-like_dom"/>
</dbReference>
<feature type="domain" description="CAAX prenyl protease 2/Lysostaphin resistance protein A-like" evidence="2">
    <location>
        <begin position="131"/>
        <end position="216"/>
    </location>
</feature>
<reference evidence="3 4" key="1">
    <citation type="submission" date="2022-06" db="EMBL/GenBank/DDBJ databases">
        <title>Sequencing the genomes of 1000 actinobacteria strains.</title>
        <authorList>
            <person name="Klenk H.-P."/>
        </authorList>
    </citation>
    <scope>NUCLEOTIDE SEQUENCE [LARGE SCALE GENOMIC DNA]</scope>
    <source>
        <strain evidence="3 4">DSM 41656</strain>
    </source>
</reference>
<keyword evidence="1" id="KW-0472">Membrane</keyword>
<dbReference type="Proteomes" id="UP001206483">
    <property type="component" value="Unassembled WGS sequence"/>
</dbReference>
<name>A0ABT1J2W9_9ACTN</name>
<dbReference type="EMBL" id="JAMZDX010000004">
    <property type="protein sequence ID" value="MCP2311081.1"/>
    <property type="molecule type" value="Genomic_DNA"/>
</dbReference>
<keyword evidence="4" id="KW-1185">Reference proteome</keyword>
<gene>
    <name evidence="3" type="ORF">FHR36_004244</name>
</gene>
<feature type="transmembrane region" description="Helical" evidence="1">
    <location>
        <begin position="125"/>
        <end position="145"/>
    </location>
</feature>
<dbReference type="GO" id="GO:0006508">
    <property type="term" value="P:proteolysis"/>
    <property type="evidence" value="ECO:0007669"/>
    <property type="project" value="UniProtKB-KW"/>
</dbReference>
<feature type="transmembrane region" description="Helical" evidence="1">
    <location>
        <begin position="157"/>
        <end position="179"/>
    </location>
</feature>
<evidence type="ECO:0000256" key="1">
    <source>
        <dbReference type="SAM" id="Phobius"/>
    </source>
</evidence>
<keyword evidence="3" id="KW-0645">Protease</keyword>
<sequence length="244" mass="24059">MWSHTRSLELLVLVATVAPAELVRVATAFGPAARPGADRGRAARLGLIGAPAAYLAVTALAVAVAADGGFAPAALTGWRAGAPWLVAAAVVGAALVGAEFAVGAVPRLLDGTGRLRLAVHRGGGPAGGGYAAAILVTAVAEELLYRGLWIGVLHERLRLPVGVAVAAAAVAYAVGHLFFGGLAVVQKTLSGVVFGLLLVVSGSLAVPLVAHLAQNAAVFALAVRQGRGERAAGGGVSGGREAAG</sequence>
<feature type="transmembrane region" description="Helical" evidence="1">
    <location>
        <begin position="82"/>
        <end position="105"/>
    </location>
</feature>
<proteinExistence type="predicted"/>
<dbReference type="Pfam" id="PF02517">
    <property type="entry name" value="Rce1-like"/>
    <property type="match status" value="1"/>
</dbReference>